<dbReference type="EMBL" id="RCHU02000018">
    <property type="protein sequence ID" value="KAL3566162.1"/>
    <property type="molecule type" value="Genomic_DNA"/>
</dbReference>
<comment type="caution">
    <text evidence="1">The sequence shown here is derived from an EMBL/GenBank/DDBJ whole genome shotgun (WGS) entry which is preliminary data.</text>
</comment>
<evidence type="ECO:0000313" key="1">
    <source>
        <dbReference type="EMBL" id="KAL3566162.1"/>
    </source>
</evidence>
<keyword evidence="2" id="KW-1185">Reference proteome</keyword>
<evidence type="ECO:0000313" key="2">
    <source>
        <dbReference type="Proteomes" id="UP000309997"/>
    </source>
</evidence>
<dbReference type="Proteomes" id="UP000309997">
    <property type="component" value="Unassembled WGS sequence"/>
</dbReference>
<reference evidence="1 2" key="1">
    <citation type="journal article" date="2024" name="Plant Biotechnol. J.">
        <title>Genome and CRISPR/Cas9 system of a widespread forest tree (Populus alba) in the world.</title>
        <authorList>
            <person name="Liu Y.J."/>
            <person name="Jiang P.F."/>
            <person name="Han X.M."/>
            <person name="Li X.Y."/>
            <person name="Wang H.M."/>
            <person name="Wang Y.J."/>
            <person name="Wang X.X."/>
            <person name="Zeng Q.Y."/>
        </authorList>
    </citation>
    <scope>NUCLEOTIDE SEQUENCE [LARGE SCALE GENOMIC DNA]</scope>
    <source>
        <strain evidence="2">cv. PAL-ZL1</strain>
    </source>
</reference>
<protein>
    <submittedName>
        <fullName evidence="1">Uncharacterized protein</fullName>
    </submittedName>
</protein>
<sequence>MLVTTKNQGISLKFNTNYIDLNFGPYIEERKRYIQKRKRTAVPPDLRPEHRRPHEDDRGIDESEIEVKFLPLVFEEWEETRGSLFSSIVM</sequence>
<organism evidence="1 2">
    <name type="scientific">Populus alba</name>
    <name type="common">White poplar</name>
    <dbReference type="NCBI Taxonomy" id="43335"/>
    <lineage>
        <taxon>Eukaryota</taxon>
        <taxon>Viridiplantae</taxon>
        <taxon>Streptophyta</taxon>
        <taxon>Embryophyta</taxon>
        <taxon>Tracheophyta</taxon>
        <taxon>Spermatophyta</taxon>
        <taxon>Magnoliopsida</taxon>
        <taxon>eudicotyledons</taxon>
        <taxon>Gunneridae</taxon>
        <taxon>Pentapetalae</taxon>
        <taxon>rosids</taxon>
        <taxon>fabids</taxon>
        <taxon>Malpighiales</taxon>
        <taxon>Salicaceae</taxon>
        <taxon>Saliceae</taxon>
        <taxon>Populus</taxon>
    </lineage>
</organism>
<gene>
    <name evidence="1" type="ORF">D5086_031577</name>
</gene>
<accession>A0ACC4AIZ2</accession>
<proteinExistence type="predicted"/>
<name>A0ACC4AIZ2_POPAL</name>